<protein>
    <recommendedName>
        <fullName evidence="5">Subtilisin inhibitor-like</fullName>
    </recommendedName>
</protein>
<feature type="compositionally biased region" description="Basic and acidic residues" evidence="1">
    <location>
        <begin position="80"/>
        <end position="92"/>
    </location>
</feature>
<evidence type="ECO:0008006" key="5">
    <source>
        <dbReference type="Google" id="ProtNLM"/>
    </source>
</evidence>
<name>A0ABP8Y8Y3_9MICO</name>
<comment type="caution">
    <text evidence="3">The sequence shown here is derived from an EMBL/GenBank/DDBJ whole genome shotgun (WGS) entry which is preliminary data.</text>
</comment>
<reference evidence="4" key="1">
    <citation type="journal article" date="2019" name="Int. J. Syst. Evol. Microbiol.">
        <title>The Global Catalogue of Microorganisms (GCM) 10K type strain sequencing project: providing services to taxonomists for standard genome sequencing and annotation.</title>
        <authorList>
            <consortium name="The Broad Institute Genomics Platform"/>
            <consortium name="The Broad Institute Genome Sequencing Center for Infectious Disease"/>
            <person name="Wu L."/>
            <person name="Ma J."/>
        </authorList>
    </citation>
    <scope>NUCLEOTIDE SEQUENCE [LARGE SCALE GENOMIC DNA]</scope>
    <source>
        <strain evidence="4">JCM 17975</strain>
    </source>
</reference>
<evidence type="ECO:0000313" key="3">
    <source>
        <dbReference type="EMBL" id="GAA4722189.1"/>
    </source>
</evidence>
<sequence>MVPPMPYPVSPDAGVPEHQPDRPASGQFQPGGQPQPGPFRTNQPQPRPAPADHPRSGQFATRAQSRHLPPGPGRPAADPSRSDDDGKGRRTGGRRDWIWSVVAFLVAAGVIGGVGFHFFGPDATEESTASWAVDACAGPDPTAADAGAATDTYRPLACDDAEATVTVLDIQDAVSIGQAHCPTGTDIVFQKDGHAGGATQAVCARNLSDDHPGDPGMGGGQLMTGDCVTEDGREAKCSSKDTREVVGLTIGTSKCPDGTADRIKLGFDAQRSYETICLGK</sequence>
<accession>A0ABP8Y8Y3</accession>
<proteinExistence type="predicted"/>
<keyword evidence="2" id="KW-0472">Membrane</keyword>
<keyword evidence="2" id="KW-0812">Transmembrane</keyword>
<evidence type="ECO:0000256" key="1">
    <source>
        <dbReference type="SAM" id="MobiDB-lite"/>
    </source>
</evidence>
<feature type="region of interest" description="Disordered" evidence="1">
    <location>
        <begin position="1"/>
        <end position="92"/>
    </location>
</feature>
<evidence type="ECO:0000313" key="4">
    <source>
        <dbReference type="Proteomes" id="UP001500843"/>
    </source>
</evidence>
<dbReference type="Proteomes" id="UP001500843">
    <property type="component" value="Unassembled WGS sequence"/>
</dbReference>
<keyword evidence="2" id="KW-1133">Transmembrane helix</keyword>
<feature type="transmembrane region" description="Helical" evidence="2">
    <location>
        <begin position="97"/>
        <end position="119"/>
    </location>
</feature>
<organism evidence="3 4">
    <name type="scientific">Promicromonospora umidemergens</name>
    <dbReference type="NCBI Taxonomy" id="629679"/>
    <lineage>
        <taxon>Bacteria</taxon>
        <taxon>Bacillati</taxon>
        <taxon>Actinomycetota</taxon>
        <taxon>Actinomycetes</taxon>
        <taxon>Micrococcales</taxon>
        <taxon>Promicromonosporaceae</taxon>
        <taxon>Promicromonospora</taxon>
    </lineage>
</organism>
<keyword evidence="4" id="KW-1185">Reference proteome</keyword>
<dbReference type="EMBL" id="BAABHM010000035">
    <property type="protein sequence ID" value="GAA4722189.1"/>
    <property type="molecule type" value="Genomic_DNA"/>
</dbReference>
<gene>
    <name evidence="3" type="ORF">GCM10023198_53330</name>
</gene>
<evidence type="ECO:0000256" key="2">
    <source>
        <dbReference type="SAM" id="Phobius"/>
    </source>
</evidence>